<proteinExistence type="predicted"/>
<dbReference type="SUPFAM" id="SSF53822">
    <property type="entry name" value="Periplasmic binding protein-like I"/>
    <property type="match status" value="2"/>
</dbReference>
<accession>A0A6J7VXB7</accession>
<dbReference type="InterPro" id="IPR051010">
    <property type="entry name" value="BCAA_transport"/>
</dbReference>
<dbReference type="EMBL" id="CAEZZV010000081">
    <property type="protein sequence ID" value="CAB4779133.1"/>
    <property type="molecule type" value="Genomic_DNA"/>
</dbReference>
<evidence type="ECO:0000313" key="7">
    <source>
        <dbReference type="EMBL" id="CAB4779133.1"/>
    </source>
</evidence>
<evidence type="ECO:0000313" key="6">
    <source>
        <dbReference type="EMBL" id="CAB4623372.1"/>
    </source>
</evidence>
<feature type="domain" description="Leucine-binding protein" evidence="3">
    <location>
        <begin position="212"/>
        <end position="446"/>
    </location>
</feature>
<keyword evidence="1" id="KW-0732">Signal</keyword>
<dbReference type="PANTHER" id="PTHR30483">
    <property type="entry name" value="LEUCINE-SPECIFIC-BINDING PROTEIN"/>
    <property type="match status" value="1"/>
</dbReference>
<dbReference type="Gene3D" id="3.40.50.2300">
    <property type="match status" value="3"/>
</dbReference>
<dbReference type="EMBL" id="CAEZSL010000021">
    <property type="protein sequence ID" value="CAB4535519.1"/>
    <property type="molecule type" value="Genomic_DNA"/>
</dbReference>
<dbReference type="PROSITE" id="PS51257">
    <property type="entry name" value="PROKAR_LIPOPROTEIN"/>
    <property type="match status" value="1"/>
</dbReference>
<evidence type="ECO:0000313" key="5">
    <source>
        <dbReference type="EMBL" id="CAB4603938.1"/>
    </source>
</evidence>
<evidence type="ECO:0000313" key="8">
    <source>
        <dbReference type="EMBL" id="CAB5124696.1"/>
    </source>
</evidence>
<evidence type="ECO:0000256" key="2">
    <source>
        <dbReference type="SAM" id="MobiDB-lite"/>
    </source>
</evidence>
<dbReference type="EMBL" id="CAFBRX010000085">
    <property type="protein sequence ID" value="CAB5124696.1"/>
    <property type="molecule type" value="Genomic_DNA"/>
</dbReference>
<sequence length="453" mass="46174">MKKSNARRVGALLVGFAILGVSACGSDDEAVTTEAPTSEAPSTDAPATGGELEGMKGTTPKGAEISEEWLAQVSDYWVSLGNTALADFNYAAEAYDAAIVVSLAVEIAGTDGAAHANEIVGITKGGTKCTTFADCMAIIADGGDPDYDGLSGPHEFNGNGEPLEGSYAMLEFGPDNQITEESNSNLIAASAPESAIVELGVTTSTRAGDGQLKIGSLLPETGSLAFLGDPEYAGLVYAINEINVAGGVLGKEVLYTQGDSGDTSTDIASTTADRLISENVDAIIGAASSGVTLTVIDKITAAGITMFSPANTSPALSDYADDNLYFRNAPADGLQGAVVANQIIEDGNASVYIMNLDDAYGNGIAAVVKDVLEAAGVEVLGVKAYDPTAASFDAEVAEVVAADPDAVVLVSFDEGSRILRTAVESGIGPKVKMWYGTDGNMGNGLGTNFDEGK</sequence>
<dbReference type="Pfam" id="PF13458">
    <property type="entry name" value="Peripla_BP_6"/>
    <property type="match status" value="1"/>
</dbReference>
<dbReference type="EMBL" id="CAEZUK010000149">
    <property type="protein sequence ID" value="CAB4603938.1"/>
    <property type="molecule type" value="Genomic_DNA"/>
</dbReference>
<feature type="region of interest" description="Disordered" evidence="2">
    <location>
        <begin position="30"/>
        <end position="61"/>
    </location>
</feature>
<evidence type="ECO:0000259" key="3">
    <source>
        <dbReference type="Pfam" id="PF13458"/>
    </source>
</evidence>
<gene>
    <name evidence="4" type="ORF">UFOPK1421_00321</name>
    <name evidence="5" type="ORF">UFOPK1820_00932</name>
    <name evidence="6" type="ORF">UFOPK1960_00196</name>
    <name evidence="7" type="ORF">UFOPK2921_00745</name>
    <name evidence="8" type="ORF">UFOPK4422_00915</name>
</gene>
<name>A0A6J7VXB7_9ZZZZ</name>
<evidence type="ECO:0000256" key="1">
    <source>
        <dbReference type="ARBA" id="ARBA00022729"/>
    </source>
</evidence>
<dbReference type="InterPro" id="IPR028082">
    <property type="entry name" value="Peripla_BP_I"/>
</dbReference>
<dbReference type="EMBL" id="CAEZVL010000015">
    <property type="protein sequence ID" value="CAB4623372.1"/>
    <property type="molecule type" value="Genomic_DNA"/>
</dbReference>
<dbReference type="PANTHER" id="PTHR30483:SF6">
    <property type="entry name" value="PERIPLASMIC BINDING PROTEIN OF ABC TRANSPORTER FOR NATURAL AMINO ACIDS"/>
    <property type="match status" value="1"/>
</dbReference>
<evidence type="ECO:0000313" key="4">
    <source>
        <dbReference type="EMBL" id="CAB4535519.1"/>
    </source>
</evidence>
<dbReference type="AlphaFoldDB" id="A0A6J7VXB7"/>
<protein>
    <submittedName>
        <fullName evidence="8">Unannotated protein</fullName>
    </submittedName>
</protein>
<reference evidence="8" key="1">
    <citation type="submission" date="2020-05" db="EMBL/GenBank/DDBJ databases">
        <authorList>
            <person name="Chiriac C."/>
            <person name="Salcher M."/>
            <person name="Ghai R."/>
            <person name="Kavagutti S V."/>
        </authorList>
    </citation>
    <scope>NUCLEOTIDE SEQUENCE</scope>
</reference>
<organism evidence="8">
    <name type="scientific">freshwater metagenome</name>
    <dbReference type="NCBI Taxonomy" id="449393"/>
    <lineage>
        <taxon>unclassified sequences</taxon>
        <taxon>metagenomes</taxon>
        <taxon>ecological metagenomes</taxon>
    </lineage>
</organism>
<dbReference type="InterPro" id="IPR028081">
    <property type="entry name" value="Leu-bd"/>
</dbReference>